<dbReference type="AlphaFoldDB" id="A0A166QXK5"/>
<dbReference type="OrthoDB" id="2449121at2759"/>
<evidence type="ECO:0000313" key="1">
    <source>
        <dbReference type="EMBL" id="KZP27667.1"/>
    </source>
</evidence>
<proteinExistence type="predicted"/>
<gene>
    <name evidence="1" type="ORF">FIBSPDRAFT_948259</name>
</gene>
<protein>
    <submittedName>
        <fullName evidence="1">Uncharacterized protein</fullName>
    </submittedName>
</protein>
<evidence type="ECO:0000313" key="2">
    <source>
        <dbReference type="Proteomes" id="UP000076532"/>
    </source>
</evidence>
<organism evidence="1 2">
    <name type="scientific">Athelia psychrophila</name>
    <dbReference type="NCBI Taxonomy" id="1759441"/>
    <lineage>
        <taxon>Eukaryota</taxon>
        <taxon>Fungi</taxon>
        <taxon>Dikarya</taxon>
        <taxon>Basidiomycota</taxon>
        <taxon>Agaricomycotina</taxon>
        <taxon>Agaricomycetes</taxon>
        <taxon>Agaricomycetidae</taxon>
        <taxon>Atheliales</taxon>
        <taxon>Atheliaceae</taxon>
        <taxon>Athelia</taxon>
    </lineage>
</organism>
<reference evidence="1 2" key="1">
    <citation type="journal article" date="2016" name="Mol. Biol. Evol.">
        <title>Comparative Genomics of Early-Diverging Mushroom-Forming Fungi Provides Insights into the Origins of Lignocellulose Decay Capabilities.</title>
        <authorList>
            <person name="Nagy L.G."/>
            <person name="Riley R."/>
            <person name="Tritt A."/>
            <person name="Adam C."/>
            <person name="Daum C."/>
            <person name="Floudas D."/>
            <person name="Sun H."/>
            <person name="Yadav J.S."/>
            <person name="Pangilinan J."/>
            <person name="Larsson K.H."/>
            <person name="Matsuura K."/>
            <person name="Barry K."/>
            <person name="Labutti K."/>
            <person name="Kuo R."/>
            <person name="Ohm R.A."/>
            <person name="Bhattacharya S.S."/>
            <person name="Shirouzu T."/>
            <person name="Yoshinaga Y."/>
            <person name="Martin F.M."/>
            <person name="Grigoriev I.V."/>
            <person name="Hibbett D.S."/>
        </authorList>
    </citation>
    <scope>NUCLEOTIDE SEQUENCE [LARGE SCALE GENOMIC DNA]</scope>
    <source>
        <strain evidence="1 2">CBS 109695</strain>
    </source>
</reference>
<name>A0A166QXK5_9AGAM</name>
<accession>A0A166QXK5</accession>
<sequence length="111" mass="12228">MLSCNTDHPNSKLAGKQKGMKAVLQERVSVLDESVRRRGGKVQGARCKGCKKSQVKKDAKRRVAEVEAVGREDEIMEEDLADVDSVTEEAGFRSLNDNKFPAAKLLVPQCL</sequence>
<dbReference type="EMBL" id="KV417507">
    <property type="protein sequence ID" value="KZP27667.1"/>
    <property type="molecule type" value="Genomic_DNA"/>
</dbReference>
<keyword evidence="2" id="KW-1185">Reference proteome</keyword>
<dbReference type="Proteomes" id="UP000076532">
    <property type="component" value="Unassembled WGS sequence"/>
</dbReference>